<dbReference type="SUPFAM" id="SSF69279">
    <property type="entry name" value="Phage tail proteins"/>
    <property type="match status" value="2"/>
</dbReference>
<dbReference type="Gene3D" id="4.10.220.110">
    <property type="match status" value="1"/>
</dbReference>
<comment type="caution">
    <text evidence="5">The sequence shown here is derived from an EMBL/GenBank/DDBJ whole genome shotgun (WGS) entry which is preliminary data.</text>
</comment>
<accession>A0ABU9BRF4</accession>
<proteinExistence type="predicted"/>
<protein>
    <submittedName>
        <fullName evidence="5">Type VI secretion system Vgr family protein</fullName>
    </submittedName>
</protein>
<name>A0ABU9BRF4_9BURK</name>
<evidence type="ECO:0000259" key="3">
    <source>
        <dbReference type="Pfam" id="PF10106"/>
    </source>
</evidence>
<dbReference type="InterPro" id="IPR018769">
    <property type="entry name" value="VgrG2_DUF2345"/>
</dbReference>
<dbReference type="Pfam" id="PF10106">
    <property type="entry name" value="DUF2345"/>
    <property type="match status" value="1"/>
</dbReference>
<organism evidence="5 6">
    <name type="scientific">Ideonella lacteola</name>
    <dbReference type="NCBI Taxonomy" id="2984193"/>
    <lineage>
        <taxon>Bacteria</taxon>
        <taxon>Pseudomonadati</taxon>
        <taxon>Pseudomonadota</taxon>
        <taxon>Betaproteobacteria</taxon>
        <taxon>Burkholderiales</taxon>
        <taxon>Sphaerotilaceae</taxon>
        <taxon>Ideonella</taxon>
    </lineage>
</organism>
<dbReference type="Pfam" id="PF13296">
    <property type="entry name" value="T6SS_Vgr"/>
    <property type="match status" value="1"/>
</dbReference>
<dbReference type="InterPro" id="IPR006531">
    <property type="entry name" value="Gp5/Vgr_OB"/>
</dbReference>
<keyword evidence="6" id="KW-1185">Reference proteome</keyword>
<feature type="domain" description="Gp5/Type VI secretion system Vgr protein OB-fold" evidence="2">
    <location>
        <begin position="611"/>
        <end position="660"/>
    </location>
</feature>
<evidence type="ECO:0000313" key="6">
    <source>
        <dbReference type="Proteomes" id="UP001371218"/>
    </source>
</evidence>
<feature type="domain" description="Putative type VI secretion system Rhs element associated Vgr" evidence="4">
    <location>
        <begin position="722"/>
        <end position="830"/>
    </location>
</feature>
<evidence type="ECO:0000259" key="2">
    <source>
        <dbReference type="Pfam" id="PF04717"/>
    </source>
</evidence>
<dbReference type="InterPro" id="IPR028244">
    <property type="entry name" value="T6SS_Rhs_Vgr_dom"/>
</dbReference>
<dbReference type="EMBL" id="JBBUTG010000011">
    <property type="protein sequence ID" value="MEK8032542.1"/>
    <property type="molecule type" value="Genomic_DNA"/>
</dbReference>
<dbReference type="Pfam" id="PF04717">
    <property type="entry name" value="Phage_base_V"/>
    <property type="match status" value="1"/>
</dbReference>
<dbReference type="SUPFAM" id="SSF69255">
    <property type="entry name" value="gp5 N-terminal domain-like"/>
    <property type="match status" value="1"/>
</dbReference>
<dbReference type="Gene3D" id="2.30.110.50">
    <property type="match status" value="1"/>
</dbReference>
<dbReference type="Gene3D" id="3.55.50.10">
    <property type="entry name" value="Baseplate protein-like domains"/>
    <property type="match status" value="1"/>
</dbReference>
<dbReference type="RefSeq" id="WP_341426964.1">
    <property type="nucleotide sequence ID" value="NZ_JBBUTG010000011.1"/>
</dbReference>
<sequence length="1160" mass="121115">MQNPLIAPLATALSGGLPSAGSLAGQVAQALGLPGAGLYDQATRLIRLHTPLGPDLLLAEDLNAWEGMVPQVGPSVNALAGRLGDMGLNTWSPCASGFVQQPTRAGMRLVVHALCQSAEVQDTLLGQPVLVELLCQDSATQPRAWHGHVTVVTAIGSDGGWFRLRLVIEPWLAWLAQGRDARLRQGMTVQQIIDDVFSGRAQQAMPQGVGLSPSWRWALSDASIYPQRSSSAQHGPAGGESDLDYVLRLMSEEGLVAWWEHNGEPGSPTLGQHTLVIADDVAALSANPQPSVRFTSSDHTLGEDSLTTLHSVRRVATQAVELTSRDYRSGGAVALQHRPVSSRANDPLALFDHSIVDHPGLYAYESLDQGERLARVQSEALQAAASRSVARGPWRRAQAGTWFTLQDHPAYGGLLGGVTGAVRQLSDGSSSGASGADGASGEFVILATQHRARNNLSADERVRGWGIAQQLLHGVGASVTEAVLGGAPSRHPDADERLHDAVLLMQPRSQPLRLVASAPSAMAHPFGAPHTGDAALDLFASHYEDQLAQPDTRQSPRPTTPAMATAIVVGSGEPVHTDRDGRIRIQHHWQRGANGSHRLAHPTGANEAPADASSHPWVRVAPVLAGQNYGACFIPRVGQEAALVYVGGDADRPVVIGSLYNGEGQPDAQGNLVFAGAAGAVGSAPAWFPGAEPAGSMQGHAHDAVLCGWRSQALASSAGGMGGSNQLVVDDTPEQRRLELGVYASPNLPDTRMQLGHLLHQHGNQRLQDRGHGLDLSTVGHGAMRAASGLLISAHARAPSTSSGQQMDSREPQSLLQAAQDLQQSLADSAQKHNAKLADEPLVAAGSADQLEAQLPAQQGLHALQASLAGTATLNGTASSELSAPDAPFPAIDGGWGTVAAWQRPELVLSAPAGVGLFTPAHAILSAGAHLSTTASQDLQVMTQASYAAAAAQGIVLFTYGQASNPNKPSTETGIALHAATGNVHLSVNSGQASLAADQSVELVSTHANLTVATPTRLILAAGGAGIEIKSGSIDLKATGPIEVHAGMKNWTGGASVSAPALSLATSELTAAGEESQFSVQFDLSDLIGMHPDTHTAVRPLPYQIRKKDGTVLAKGFTNSEGETQRLFTAQAEDVYIYTEEGTCIFSVDCLHHYGEGESQ</sequence>
<gene>
    <name evidence="5" type="ORF">AACH06_17100</name>
</gene>
<dbReference type="InterPro" id="IPR037026">
    <property type="entry name" value="Vgr_OB-fold_dom_sf"/>
</dbReference>
<dbReference type="Pfam" id="PF05954">
    <property type="entry name" value="Phage_GPD"/>
    <property type="match status" value="1"/>
</dbReference>
<dbReference type="Gene3D" id="2.40.50.230">
    <property type="entry name" value="Gp5 N-terminal domain"/>
    <property type="match status" value="1"/>
</dbReference>
<feature type="domain" description="DUF2345" evidence="3">
    <location>
        <begin position="897"/>
        <end position="1055"/>
    </location>
</feature>
<evidence type="ECO:0000256" key="1">
    <source>
        <dbReference type="SAM" id="MobiDB-lite"/>
    </source>
</evidence>
<evidence type="ECO:0000313" key="5">
    <source>
        <dbReference type="EMBL" id="MEK8032542.1"/>
    </source>
</evidence>
<feature type="region of interest" description="Disordered" evidence="1">
    <location>
        <begin position="593"/>
        <end position="613"/>
    </location>
</feature>
<dbReference type="Proteomes" id="UP001371218">
    <property type="component" value="Unassembled WGS sequence"/>
</dbReference>
<reference evidence="5 6" key="1">
    <citation type="submission" date="2024-04" db="EMBL/GenBank/DDBJ databases">
        <title>Novel species of the genus Ideonella isolated from streams.</title>
        <authorList>
            <person name="Lu H."/>
        </authorList>
    </citation>
    <scope>NUCLEOTIDE SEQUENCE [LARGE SCALE GENOMIC DNA]</scope>
    <source>
        <strain evidence="5 6">DXS29W</strain>
    </source>
</reference>
<evidence type="ECO:0000259" key="4">
    <source>
        <dbReference type="Pfam" id="PF13296"/>
    </source>
</evidence>